<dbReference type="Gene3D" id="1.20.1250.10">
    <property type="match status" value="1"/>
</dbReference>
<evidence type="ECO:0000313" key="7">
    <source>
        <dbReference type="RefSeq" id="XP_020662985.1"/>
    </source>
</evidence>
<sequence>MERATKVPGTSGDHPVQQDGGAFRPFLSAVDLSKRLSSSQPQQEIAHKIQATHNLTILMQDGSEQLLSDYVFHQEEPFGDPNFNPPPVPFPGLPLPTLPPAAWLDLSDAERLQANTAAFSNLPGYLAAVRCQQMELSPQAEELQRQLEIARMQCLGLVNNLKIIMNLMGIGLGPITPAEPPGLDSAFLMKLFGYRICHLYQEWVNRCEKDMALLATKYPI</sequence>
<dbReference type="AlphaFoldDB" id="A0A6J0UUP4"/>
<evidence type="ECO:0000256" key="2">
    <source>
        <dbReference type="ARBA" id="ARBA00007432"/>
    </source>
</evidence>
<proteinExistence type="inferred from homology"/>
<dbReference type="InterPro" id="IPR009079">
    <property type="entry name" value="4_helix_cytokine-like_core"/>
</dbReference>
<comment type="subcellular location">
    <subcellularLocation>
        <location evidence="1">Secreted</location>
    </subcellularLocation>
</comment>
<dbReference type="RefSeq" id="XP_020662985.1">
    <property type="nucleotide sequence ID" value="XM_020807326.2"/>
</dbReference>
<dbReference type="InParanoid" id="A0A6J0UUP4"/>
<evidence type="ECO:0000256" key="1">
    <source>
        <dbReference type="ARBA" id="ARBA00004613"/>
    </source>
</evidence>
<dbReference type="Proteomes" id="UP001652642">
    <property type="component" value="Chromosome 6"/>
</dbReference>
<name>A0A6J0UUP4_9SAUR</name>
<dbReference type="SUPFAM" id="SSF47266">
    <property type="entry name" value="4-helical cytokines"/>
    <property type="match status" value="1"/>
</dbReference>
<dbReference type="GO" id="GO:0097058">
    <property type="term" value="C:CRLF-CLCF1 complex"/>
    <property type="evidence" value="ECO:0007669"/>
    <property type="project" value="TreeGrafter"/>
</dbReference>
<reference evidence="7" key="1">
    <citation type="submission" date="2025-08" db="UniProtKB">
        <authorList>
            <consortium name="RefSeq"/>
        </authorList>
    </citation>
    <scope>IDENTIFICATION</scope>
</reference>
<dbReference type="PANTHER" id="PTHR21353:SF7">
    <property type="entry name" value="CARDIOTROPHIN-LIKE CYTOKINE FACTOR 1"/>
    <property type="match status" value="1"/>
</dbReference>
<dbReference type="GO" id="GO:0030890">
    <property type="term" value="P:positive regulation of B cell proliferation"/>
    <property type="evidence" value="ECO:0007669"/>
    <property type="project" value="TreeGrafter"/>
</dbReference>
<keyword evidence="3" id="KW-0202">Cytokine</keyword>
<evidence type="ECO:0000256" key="4">
    <source>
        <dbReference type="ARBA" id="ARBA00022525"/>
    </source>
</evidence>
<keyword evidence="4" id="KW-0964">Secreted</keyword>
<dbReference type="GeneID" id="110086426"/>
<dbReference type="Pfam" id="PF06875">
    <property type="entry name" value="PRF"/>
    <property type="match status" value="1"/>
</dbReference>
<evidence type="ECO:0000256" key="5">
    <source>
        <dbReference type="SAM" id="MobiDB-lite"/>
    </source>
</evidence>
<organism evidence="6 7">
    <name type="scientific">Pogona vitticeps</name>
    <name type="common">central bearded dragon</name>
    <dbReference type="NCBI Taxonomy" id="103695"/>
    <lineage>
        <taxon>Eukaryota</taxon>
        <taxon>Metazoa</taxon>
        <taxon>Chordata</taxon>
        <taxon>Craniata</taxon>
        <taxon>Vertebrata</taxon>
        <taxon>Euteleostomi</taxon>
        <taxon>Lepidosauria</taxon>
        <taxon>Squamata</taxon>
        <taxon>Bifurcata</taxon>
        <taxon>Unidentata</taxon>
        <taxon>Episquamata</taxon>
        <taxon>Toxicofera</taxon>
        <taxon>Iguania</taxon>
        <taxon>Acrodonta</taxon>
        <taxon>Agamidae</taxon>
        <taxon>Amphibolurinae</taxon>
        <taxon>Pogona</taxon>
    </lineage>
</organism>
<keyword evidence="6" id="KW-1185">Reference proteome</keyword>
<dbReference type="PANTHER" id="PTHR21353">
    <property type="match status" value="1"/>
</dbReference>
<feature type="region of interest" description="Disordered" evidence="5">
    <location>
        <begin position="1"/>
        <end position="21"/>
    </location>
</feature>
<evidence type="ECO:0000313" key="6">
    <source>
        <dbReference type="Proteomes" id="UP001652642"/>
    </source>
</evidence>
<evidence type="ECO:0000256" key="3">
    <source>
        <dbReference type="ARBA" id="ARBA00022514"/>
    </source>
</evidence>
<gene>
    <name evidence="7" type="primary">CTF1</name>
</gene>
<dbReference type="CTD" id="1489"/>
<dbReference type="OrthoDB" id="9938401at2759"/>
<accession>A0A6J0UUP4</accession>
<protein>
    <submittedName>
        <fullName evidence="7">Cardiotrophin-1 isoform X1</fullName>
    </submittedName>
</protein>
<dbReference type="KEGG" id="pvt:110086426"/>
<dbReference type="GO" id="GO:0007259">
    <property type="term" value="P:cell surface receptor signaling pathway via JAK-STAT"/>
    <property type="evidence" value="ECO:0007669"/>
    <property type="project" value="TreeGrafter"/>
</dbReference>
<dbReference type="InterPro" id="IPR010681">
    <property type="entry name" value="PRF/CT"/>
</dbReference>
<dbReference type="GO" id="GO:0005125">
    <property type="term" value="F:cytokine activity"/>
    <property type="evidence" value="ECO:0007669"/>
    <property type="project" value="UniProtKB-KW"/>
</dbReference>
<dbReference type="GO" id="GO:0005615">
    <property type="term" value="C:extracellular space"/>
    <property type="evidence" value="ECO:0007669"/>
    <property type="project" value="UniProtKB-KW"/>
</dbReference>
<dbReference type="GO" id="GO:0097059">
    <property type="term" value="C:CNTFR-CLCF1 complex"/>
    <property type="evidence" value="ECO:0007669"/>
    <property type="project" value="TreeGrafter"/>
</dbReference>
<comment type="similarity">
    <text evidence="2">Belongs to the IL-6 superfamily.</text>
</comment>